<evidence type="ECO:0000256" key="5">
    <source>
        <dbReference type="ARBA" id="ARBA00023136"/>
    </source>
</evidence>
<feature type="transmembrane region" description="Helical" evidence="7">
    <location>
        <begin position="372"/>
        <end position="395"/>
    </location>
</feature>
<feature type="region of interest" description="Disordered" evidence="6">
    <location>
        <begin position="684"/>
        <end position="715"/>
    </location>
</feature>
<feature type="compositionally biased region" description="Polar residues" evidence="6">
    <location>
        <begin position="257"/>
        <end position="272"/>
    </location>
</feature>
<dbReference type="PANTHER" id="PTHR22913">
    <property type="entry name" value="HYALURONAN SYNTHASE"/>
    <property type="match status" value="1"/>
</dbReference>
<dbReference type="GO" id="GO:0030213">
    <property type="term" value="P:hyaluronan biosynthetic process"/>
    <property type="evidence" value="ECO:0007669"/>
    <property type="project" value="TreeGrafter"/>
</dbReference>
<dbReference type="GO" id="GO:0085029">
    <property type="term" value="P:extracellular matrix assembly"/>
    <property type="evidence" value="ECO:0007669"/>
    <property type="project" value="TreeGrafter"/>
</dbReference>
<feature type="transmembrane region" description="Helical" evidence="7">
    <location>
        <begin position="1107"/>
        <end position="1128"/>
    </location>
</feature>
<keyword evidence="2" id="KW-1003">Cell membrane</keyword>
<feature type="transmembrane region" description="Helical" evidence="7">
    <location>
        <begin position="1073"/>
        <end position="1095"/>
    </location>
</feature>
<proteinExistence type="predicted"/>
<feature type="region of interest" description="Disordered" evidence="6">
    <location>
        <begin position="314"/>
        <end position="338"/>
    </location>
</feature>
<keyword evidence="7" id="KW-0812">Transmembrane</keyword>
<dbReference type="EMBL" id="JANBPU010000085">
    <property type="protein sequence ID" value="KAJ1916956.1"/>
    <property type="molecule type" value="Genomic_DNA"/>
</dbReference>
<feature type="transmembrane region" description="Helical" evidence="7">
    <location>
        <begin position="1135"/>
        <end position="1154"/>
    </location>
</feature>
<dbReference type="InterPro" id="IPR036400">
    <property type="entry name" value="Cyt_B5-like_heme/steroid_sf"/>
</dbReference>
<evidence type="ECO:0000256" key="6">
    <source>
        <dbReference type="SAM" id="MobiDB-lite"/>
    </source>
</evidence>
<dbReference type="Gene3D" id="3.10.120.10">
    <property type="entry name" value="Cytochrome b5-like heme/steroid binding domain"/>
    <property type="match status" value="1"/>
</dbReference>
<evidence type="ECO:0000256" key="7">
    <source>
        <dbReference type="SAM" id="Phobius"/>
    </source>
</evidence>
<keyword evidence="3" id="KW-0328">Glycosyltransferase</keyword>
<evidence type="ECO:0000313" key="9">
    <source>
        <dbReference type="Proteomes" id="UP001150538"/>
    </source>
</evidence>
<comment type="subcellular location">
    <subcellularLocation>
        <location evidence="1">Cell membrane</location>
    </subcellularLocation>
</comment>
<evidence type="ECO:0000256" key="3">
    <source>
        <dbReference type="ARBA" id="ARBA00022676"/>
    </source>
</evidence>
<evidence type="ECO:0000256" key="4">
    <source>
        <dbReference type="ARBA" id="ARBA00022679"/>
    </source>
</evidence>
<gene>
    <name evidence="8" type="ORF">H4219_003481</name>
</gene>
<feature type="compositionally biased region" description="Low complexity" evidence="6">
    <location>
        <begin position="28"/>
        <end position="41"/>
    </location>
</feature>
<dbReference type="Proteomes" id="UP001150538">
    <property type="component" value="Unassembled WGS sequence"/>
</dbReference>
<feature type="compositionally biased region" description="Polar residues" evidence="6">
    <location>
        <begin position="42"/>
        <end position="52"/>
    </location>
</feature>
<sequence length="1287" mass="143823">MDTDGSRGASSVSREFLKPPQQRRHTDSASGSFSSGTDTDTNISGHSLGTSNARRKYKNPPASAVSRIDPTTFNHTTLAKAKAARTYNSRPKLTQLEEALLHRTYRSTHGLGASRGNPMSDNGSWDLFDSSALQIEPPTSPSSPTSGVQTPEPGASSSKQDGAHSRLHGKVFDRYSGAISSSSKRIANIVSPRKHAATITESGGHGVPQTVKSPEQTSFISNSAGLENYSTSAMKHQQSSSFSTRATATSSSLFRVRSQSLPNVSDGQSNDTYEMKDLLSPESKKSHTQDSQSTAVVFQNSSNGWRKFAPIGLWRDKPRGRSSSSPQTPSSPPGRKRWWKDIPKRTWVAVMNFVFPGGVNRFGNRDKSATGLATEVIFMIVFMLATVIFTLWASLVPKALCSTNYTFTPDDIWNRRFVSANGIVSDFHLSHSTLSREMDQYLGYDVSTLFPRYQGLMDSNMDPVLKSAADKCDLNMTAASDWAKAWVVDNPSYTAVDDELVLCPLPQDPKRSKALCLDQHWKSFLNNQVGWVQMNSESIKKEHGHITSGWVILHDSVYDVSEYLQHATTPIIINGTVTADYKVRNDTMFLPYWLTTMLMRGVGTDITDEFDKEVNDKMGCEYVLEGLFYRGTTQKSRTAFACANTNIVAWLTFGLYFLSVFICIFSSECYVWNRKRKMRKLVKEGEQDTEHSQTTLDNAEKDPLDDITTEPAADTESQPICAVVIPCFNEAHDDLSSTIRSVAYSSYPDQKTLIVIISDGIPQTHQSLLQITANPGLCEEAKMYGCCGNGPAGTSTSYSFAKVYSGFYEYSCNRVPYIIIAKEAFQGRTDSIMLFLNFVRVFGSLETNGSSQNSDKGLYVTEDHQRHVFLDEELESHLIELQCKPKDIELLLFMEPTMQIEREAIQRFVARMSSNPKLISVSGTLLALNPRRSILRFIQNYTTYLEHYIQPAWCAFTGTLPILHQSFTMYRVKDREHNYIGDPRLVSELNSLLPRTLHNKHIQCSGGDGYIIQKIGKLFGPRAWGFEPTSRAGIMYPIGQLHDFDSRARQRFKTEMHIAIESFSIYHIWRWGMILLVLHIAFPFFSPAASVMLYLELVIACFHNTPAIVVTEIIAAIVGSMVVLFLLLRRWSTPLYMFIYAVLGIPIYFIWTPLSSFLTMNRVWVPPDQLKASNEAASKLAEAFVKHHARHGSSTSDIDDNQYSIADGHSKSNHVLTKSLDSISNYSYVDGKPSEPFNPSGNASRGFQQQQQWKGSAIDASVNFVGEQYDPPSTSSHRFISTSRYFG</sequence>
<keyword evidence="7" id="KW-1133">Transmembrane helix</keyword>
<accession>A0A9W7ZYN7</accession>
<dbReference type="OrthoDB" id="370884at2759"/>
<organism evidence="8 9">
    <name type="scientific">Mycoemilia scoparia</name>
    <dbReference type="NCBI Taxonomy" id="417184"/>
    <lineage>
        <taxon>Eukaryota</taxon>
        <taxon>Fungi</taxon>
        <taxon>Fungi incertae sedis</taxon>
        <taxon>Zoopagomycota</taxon>
        <taxon>Kickxellomycotina</taxon>
        <taxon>Kickxellomycetes</taxon>
        <taxon>Kickxellales</taxon>
        <taxon>Kickxellaceae</taxon>
        <taxon>Mycoemilia</taxon>
    </lineage>
</organism>
<protein>
    <recommendedName>
        <fullName evidence="10">Chitin synthase</fullName>
    </recommendedName>
</protein>
<dbReference type="PANTHER" id="PTHR22913:SF12">
    <property type="entry name" value="MANNURONAN SYNTHASE"/>
    <property type="match status" value="1"/>
</dbReference>
<dbReference type="Pfam" id="PF03142">
    <property type="entry name" value="Chitin_synth_2"/>
    <property type="match status" value="2"/>
</dbReference>
<feature type="region of interest" description="Disordered" evidence="6">
    <location>
        <begin position="1"/>
        <end position="71"/>
    </location>
</feature>
<keyword evidence="4" id="KW-0808">Transferase</keyword>
<comment type="caution">
    <text evidence="8">The sequence shown here is derived from an EMBL/GenBank/DDBJ whole genome shotgun (WGS) entry which is preliminary data.</text>
</comment>
<evidence type="ECO:0000256" key="1">
    <source>
        <dbReference type="ARBA" id="ARBA00004236"/>
    </source>
</evidence>
<dbReference type="GO" id="GO:0050501">
    <property type="term" value="F:hyaluronan synthase activity"/>
    <property type="evidence" value="ECO:0007669"/>
    <property type="project" value="TreeGrafter"/>
</dbReference>
<evidence type="ECO:0000256" key="2">
    <source>
        <dbReference type="ARBA" id="ARBA00022475"/>
    </source>
</evidence>
<reference evidence="8" key="1">
    <citation type="submission" date="2022-07" db="EMBL/GenBank/DDBJ databases">
        <title>Phylogenomic reconstructions and comparative analyses of Kickxellomycotina fungi.</title>
        <authorList>
            <person name="Reynolds N.K."/>
            <person name="Stajich J.E."/>
            <person name="Barry K."/>
            <person name="Grigoriev I.V."/>
            <person name="Crous P."/>
            <person name="Smith M.E."/>
        </authorList>
    </citation>
    <scope>NUCLEOTIDE SEQUENCE</scope>
    <source>
        <strain evidence="8">NBRC 100468</strain>
    </source>
</reference>
<feature type="region of interest" description="Disordered" evidence="6">
    <location>
        <begin position="133"/>
        <end position="166"/>
    </location>
</feature>
<evidence type="ECO:0008006" key="10">
    <source>
        <dbReference type="Google" id="ProtNLM"/>
    </source>
</evidence>
<keyword evidence="5 7" id="KW-0472">Membrane</keyword>
<keyword evidence="9" id="KW-1185">Reference proteome</keyword>
<feature type="transmembrane region" description="Helical" evidence="7">
    <location>
        <begin position="647"/>
        <end position="671"/>
    </location>
</feature>
<feature type="region of interest" description="Disordered" evidence="6">
    <location>
        <begin position="252"/>
        <end position="273"/>
    </location>
</feature>
<evidence type="ECO:0000313" key="8">
    <source>
        <dbReference type="EMBL" id="KAJ1916956.1"/>
    </source>
</evidence>
<name>A0A9W7ZYN7_9FUNG</name>
<dbReference type="GO" id="GO:0005886">
    <property type="term" value="C:plasma membrane"/>
    <property type="evidence" value="ECO:0007669"/>
    <property type="project" value="UniProtKB-SubCell"/>
</dbReference>